<dbReference type="PIRSF" id="PIRSF017082">
    <property type="entry name" value="YflP"/>
    <property type="match status" value="1"/>
</dbReference>
<dbReference type="Pfam" id="PF03401">
    <property type="entry name" value="TctC"/>
    <property type="match status" value="1"/>
</dbReference>
<name>A0AAU7LQ63_9BURK</name>
<dbReference type="InterPro" id="IPR005064">
    <property type="entry name" value="BUG"/>
</dbReference>
<organism evidence="3">
    <name type="scientific">Polaromonas hydrogenivorans</name>
    <dbReference type="NCBI Taxonomy" id="335476"/>
    <lineage>
        <taxon>Bacteria</taxon>
        <taxon>Pseudomonadati</taxon>
        <taxon>Pseudomonadota</taxon>
        <taxon>Betaproteobacteria</taxon>
        <taxon>Burkholderiales</taxon>
        <taxon>Comamonadaceae</taxon>
        <taxon>Polaromonas</taxon>
    </lineage>
</organism>
<dbReference type="AlphaFoldDB" id="A0AAU7LQ63"/>
<keyword evidence="2" id="KW-0732">Signal</keyword>
<dbReference type="EMBL" id="CP157675">
    <property type="protein sequence ID" value="XBP69742.1"/>
    <property type="molecule type" value="Genomic_DNA"/>
</dbReference>
<dbReference type="SUPFAM" id="SSF53850">
    <property type="entry name" value="Periplasmic binding protein-like II"/>
    <property type="match status" value="1"/>
</dbReference>
<protein>
    <submittedName>
        <fullName evidence="3">Tripartite tricarboxylate transporter substrate binding protein</fullName>
    </submittedName>
</protein>
<evidence type="ECO:0000313" key="3">
    <source>
        <dbReference type="EMBL" id="XBP69742.1"/>
    </source>
</evidence>
<dbReference type="PANTHER" id="PTHR42928">
    <property type="entry name" value="TRICARBOXYLATE-BINDING PROTEIN"/>
    <property type="match status" value="1"/>
</dbReference>
<dbReference type="PANTHER" id="PTHR42928:SF5">
    <property type="entry name" value="BLR1237 PROTEIN"/>
    <property type="match status" value="1"/>
</dbReference>
<evidence type="ECO:0000256" key="1">
    <source>
        <dbReference type="ARBA" id="ARBA00006987"/>
    </source>
</evidence>
<reference evidence="3" key="1">
    <citation type="submission" date="2024-05" db="EMBL/GenBank/DDBJ databases">
        <authorList>
            <person name="Bunk B."/>
            <person name="Swiderski J."/>
            <person name="Sproer C."/>
            <person name="Thiel V."/>
        </authorList>
    </citation>
    <scope>NUCLEOTIDE SEQUENCE</scope>
    <source>
        <strain evidence="3">DSM 17735</strain>
    </source>
</reference>
<dbReference type="InterPro" id="IPR042100">
    <property type="entry name" value="Bug_dom1"/>
</dbReference>
<dbReference type="CDD" id="cd07012">
    <property type="entry name" value="PBP2_Bug_TTT"/>
    <property type="match status" value="1"/>
</dbReference>
<gene>
    <name evidence="3" type="ORF">ABLV49_17930</name>
</gene>
<dbReference type="RefSeq" id="WP_349278572.1">
    <property type="nucleotide sequence ID" value="NZ_CP157675.1"/>
</dbReference>
<feature type="signal peptide" evidence="2">
    <location>
        <begin position="1"/>
        <end position="40"/>
    </location>
</feature>
<proteinExistence type="inferred from homology"/>
<dbReference type="Gene3D" id="3.40.190.10">
    <property type="entry name" value="Periplasmic binding protein-like II"/>
    <property type="match status" value="1"/>
</dbReference>
<sequence length="341" mass="36927">MTRRFALTQYACFSRRDAGSLALAAVLAVGSAFTASTALAQDFPTKAVRIVTPFPAGSGPEVALRLVADRLSKLWGQPVIVDNRPGASGFIAIQAIRRAAPDGHELLQMDNAQMAAQPFLFKRLSYDLLRDFEPLTPIFRNYFFVNVPAGSPYKNMADLIAAAKAKPDHVNYGSWFVGSPGHIGAAMLETATGTKMTHVPYKEMSQLYVGVASQEVDWAFGSAASAGAMQRAGKNRYLAVAAPKRVAGFPEVPTIAESGGPAGFELSAWTALLAPKGTPRATVEKIQKDVASVMSDQDFKDKYAAMYYEPYALNTEGFLQQLRTDSKRYGDTIKRLNISLD</sequence>
<comment type="similarity">
    <text evidence="1">Belongs to the UPF0065 (bug) family.</text>
</comment>
<accession>A0AAU7LQ63</accession>
<feature type="chain" id="PRO_5043649890" evidence="2">
    <location>
        <begin position="41"/>
        <end position="341"/>
    </location>
</feature>
<dbReference type="Gene3D" id="3.40.190.150">
    <property type="entry name" value="Bordetella uptake gene, domain 1"/>
    <property type="match status" value="1"/>
</dbReference>
<evidence type="ECO:0000256" key="2">
    <source>
        <dbReference type="SAM" id="SignalP"/>
    </source>
</evidence>